<dbReference type="Proteomes" id="UP000659697">
    <property type="component" value="Unassembled WGS sequence"/>
</dbReference>
<name>A0ABQ3KY24_9ALTE</name>
<evidence type="ECO:0000313" key="1">
    <source>
        <dbReference type="EMBL" id="GHG60443.1"/>
    </source>
</evidence>
<comment type="caution">
    <text evidence="1">The sequence shown here is derived from an EMBL/GenBank/DDBJ whole genome shotgun (WGS) entry which is preliminary data.</text>
</comment>
<dbReference type="EMBL" id="BNAO01000001">
    <property type="protein sequence ID" value="GHG60443.1"/>
    <property type="molecule type" value="Genomic_DNA"/>
</dbReference>
<proteinExistence type="predicted"/>
<evidence type="ECO:0000313" key="2">
    <source>
        <dbReference type="Proteomes" id="UP000659697"/>
    </source>
</evidence>
<sequence length="106" mass="12107">MFILLSALMLSAVGMALYRVWRNLRKEQLLYQRVASHAHKTLSDKALQKALAEADACGLGADFRDYLHGISKHTGQRRIKVGHLLWIFEQLEAGERFHSNLSIPDY</sequence>
<protein>
    <submittedName>
        <fullName evidence="1">Uncharacterized protein</fullName>
    </submittedName>
</protein>
<dbReference type="RefSeq" id="WP_189429589.1">
    <property type="nucleotide sequence ID" value="NZ_BNAO01000001.1"/>
</dbReference>
<gene>
    <name evidence="1" type="ORF">GCM10010919_03910</name>
</gene>
<organism evidence="1 2">
    <name type="scientific">Alishewanella longhuensis</name>
    <dbReference type="NCBI Taxonomy" id="1091037"/>
    <lineage>
        <taxon>Bacteria</taxon>
        <taxon>Pseudomonadati</taxon>
        <taxon>Pseudomonadota</taxon>
        <taxon>Gammaproteobacteria</taxon>
        <taxon>Alteromonadales</taxon>
        <taxon>Alteromonadaceae</taxon>
        <taxon>Alishewanella</taxon>
    </lineage>
</organism>
<accession>A0ABQ3KY24</accession>
<keyword evidence="2" id="KW-1185">Reference proteome</keyword>
<reference evidence="2" key="1">
    <citation type="journal article" date="2019" name="Int. J. Syst. Evol. Microbiol.">
        <title>The Global Catalogue of Microorganisms (GCM) 10K type strain sequencing project: providing services to taxonomists for standard genome sequencing and annotation.</title>
        <authorList>
            <consortium name="The Broad Institute Genomics Platform"/>
            <consortium name="The Broad Institute Genome Sequencing Center for Infectious Disease"/>
            <person name="Wu L."/>
            <person name="Ma J."/>
        </authorList>
    </citation>
    <scope>NUCLEOTIDE SEQUENCE [LARGE SCALE GENOMIC DNA]</scope>
    <source>
        <strain evidence="2">CGMCC 1.7003</strain>
    </source>
</reference>